<evidence type="ECO:0000256" key="5">
    <source>
        <dbReference type="ARBA" id="ARBA00022741"/>
    </source>
</evidence>
<evidence type="ECO:0000256" key="3">
    <source>
        <dbReference type="ARBA" id="ARBA00022553"/>
    </source>
</evidence>
<keyword evidence="9" id="KW-0472">Membrane</keyword>
<keyword evidence="7" id="KW-0067">ATP-binding</keyword>
<dbReference type="PROSITE" id="PS50109">
    <property type="entry name" value="HIS_KIN"/>
    <property type="match status" value="1"/>
</dbReference>
<feature type="transmembrane region" description="Helical" evidence="9">
    <location>
        <begin position="75"/>
        <end position="98"/>
    </location>
</feature>
<comment type="caution">
    <text evidence="11">The sequence shown here is derived from an EMBL/GenBank/DDBJ whole genome shotgun (WGS) entry which is preliminary data.</text>
</comment>
<evidence type="ECO:0000259" key="10">
    <source>
        <dbReference type="PROSITE" id="PS50109"/>
    </source>
</evidence>
<dbReference type="SUPFAM" id="SSF55781">
    <property type="entry name" value="GAF domain-like"/>
    <property type="match status" value="1"/>
</dbReference>
<keyword evidence="6 11" id="KW-0418">Kinase</keyword>
<feature type="transmembrane region" description="Helical" evidence="9">
    <location>
        <begin position="44"/>
        <end position="63"/>
    </location>
</feature>
<dbReference type="PANTHER" id="PTHR24421">
    <property type="entry name" value="NITRATE/NITRITE SENSOR PROTEIN NARX-RELATED"/>
    <property type="match status" value="1"/>
</dbReference>
<dbReference type="InterPro" id="IPR011712">
    <property type="entry name" value="Sig_transdc_His_kin_sub3_dim/P"/>
</dbReference>
<evidence type="ECO:0000256" key="7">
    <source>
        <dbReference type="ARBA" id="ARBA00022840"/>
    </source>
</evidence>
<feature type="transmembrane region" description="Helical" evidence="9">
    <location>
        <begin position="16"/>
        <end position="38"/>
    </location>
</feature>
<dbReference type="Gene3D" id="1.20.5.1930">
    <property type="match status" value="1"/>
</dbReference>
<dbReference type="InterPro" id="IPR005467">
    <property type="entry name" value="His_kinase_dom"/>
</dbReference>
<dbReference type="CDD" id="cd16917">
    <property type="entry name" value="HATPase_UhpB-NarQ-NarX-like"/>
    <property type="match status" value="1"/>
</dbReference>
<evidence type="ECO:0000256" key="9">
    <source>
        <dbReference type="SAM" id="Phobius"/>
    </source>
</evidence>
<keyword evidence="9" id="KW-1133">Transmembrane helix</keyword>
<dbReference type="Gene3D" id="3.30.450.40">
    <property type="match status" value="1"/>
</dbReference>
<dbReference type="EMBL" id="JBHTMB010000061">
    <property type="protein sequence ID" value="MFD1233413.1"/>
    <property type="molecule type" value="Genomic_DNA"/>
</dbReference>
<keyword evidence="8" id="KW-0902">Two-component regulatory system</keyword>
<keyword evidence="4" id="KW-0808">Transferase</keyword>
<dbReference type="Pfam" id="PF07730">
    <property type="entry name" value="HisKA_3"/>
    <property type="match status" value="1"/>
</dbReference>
<evidence type="ECO:0000256" key="1">
    <source>
        <dbReference type="ARBA" id="ARBA00000085"/>
    </source>
</evidence>
<dbReference type="InterPro" id="IPR003594">
    <property type="entry name" value="HATPase_dom"/>
</dbReference>
<dbReference type="InterPro" id="IPR036890">
    <property type="entry name" value="HATPase_C_sf"/>
</dbReference>
<keyword evidence="12" id="KW-1185">Reference proteome</keyword>
<keyword evidence="3" id="KW-0597">Phosphoprotein</keyword>
<evidence type="ECO:0000313" key="11">
    <source>
        <dbReference type="EMBL" id="MFD1233413.1"/>
    </source>
</evidence>
<proteinExistence type="predicted"/>
<keyword evidence="5" id="KW-0547">Nucleotide-binding</keyword>
<dbReference type="RefSeq" id="WP_339125270.1">
    <property type="nucleotide sequence ID" value="NZ_BAABKS010000087.1"/>
</dbReference>
<evidence type="ECO:0000256" key="4">
    <source>
        <dbReference type="ARBA" id="ARBA00022679"/>
    </source>
</evidence>
<organism evidence="11 12">
    <name type="scientific">Pseudonocardia benzenivorans</name>
    <dbReference type="NCBI Taxonomy" id="228005"/>
    <lineage>
        <taxon>Bacteria</taxon>
        <taxon>Bacillati</taxon>
        <taxon>Actinomycetota</taxon>
        <taxon>Actinomycetes</taxon>
        <taxon>Pseudonocardiales</taxon>
        <taxon>Pseudonocardiaceae</taxon>
        <taxon>Pseudonocardia</taxon>
    </lineage>
</organism>
<dbReference type="GO" id="GO:0016301">
    <property type="term" value="F:kinase activity"/>
    <property type="evidence" value="ECO:0007669"/>
    <property type="project" value="UniProtKB-KW"/>
</dbReference>
<dbReference type="SUPFAM" id="SSF55874">
    <property type="entry name" value="ATPase domain of HSP90 chaperone/DNA topoisomerase II/histidine kinase"/>
    <property type="match status" value="1"/>
</dbReference>
<name>A0ABW3VFC0_9PSEU</name>
<evidence type="ECO:0000313" key="12">
    <source>
        <dbReference type="Proteomes" id="UP001597182"/>
    </source>
</evidence>
<dbReference type="PANTHER" id="PTHR24421:SF10">
    <property type="entry name" value="NITRATE_NITRITE SENSOR PROTEIN NARQ"/>
    <property type="match status" value="1"/>
</dbReference>
<accession>A0ABW3VFC0</accession>
<sequence>MIRPASAAPGRRARRSLLLSGLIVAVGVASVAVCVGLLGGGPPLWVSALIAVAPLVVAVVAGFSGRVRRASTTVLVAASDFAGLAVAVDAGLILTLLVLGRFPSPAQHDLVDAAMLGMLLVATLAGPLGRRAGRSARMSLLGTRRSPDELLAEFAERAGRGTPVDDLLRRLAETMRRDWRLSSVQIWTLVPDEPGLHRTLVVPEPYEESPPPAPLDAAELATLERAGVAGPGWLRLWLPRLVAEQDEAGGQPQLRLAPAVHGGRVLALVVVERPADADRFTTVDERALAEVARRLAIVLRNRDLDEALQATLADLRRSNADLQASRGRLVRTADAERRRIERDLHDGAQQHLVALAVGLRLVRDGLSQSAARPEGTVDPNLEMLDELDRGVRESIQALRDLAHGIYPPLLRDSGLGEALRAAAKRNPLDVSVQAAGLSRHSEQLEAAVYFCCLEALQNAAKHAPESSVVVTLEEDPDGPDAELRFAVTDTGPGCDVDNMAAGAGMQNMADRLGAIGGTLELSSAPGRGTTVSGRVPLSGAPLPVTTVTGPVTLPTDVREQRRAAVGSVPPPGG</sequence>
<feature type="transmembrane region" description="Helical" evidence="9">
    <location>
        <begin position="110"/>
        <end position="129"/>
    </location>
</feature>
<dbReference type="Proteomes" id="UP001597182">
    <property type="component" value="Unassembled WGS sequence"/>
</dbReference>
<dbReference type="Gene3D" id="3.30.565.10">
    <property type="entry name" value="Histidine kinase-like ATPase, C-terminal domain"/>
    <property type="match status" value="1"/>
</dbReference>
<dbReference type="InterPro" id="IPR050482">
    <property type="entry name" value="Sensor_HK_TwoCompSys"/>
</dbReference>
<reference evidence="12" key="1">
    <citation type="journal article" date="2019" name="Int. J. Syst. Evol. Microbiol.">
        <title>The Global Catalogue of Microorganisms (GCM) 10K type strain sequencing project: providing services to taxonomists for standard genome sequencing and annotation.</title>
        <authorList>
            <consortium name="The Broad Institute Genomics Platform"/>
            <consortium name="The Broad Institute Genome Sequencing Center for Infectious Disease"/>
            <person name="Wu L."/>
            <person name="Ma J."/>
        </authorList>
    </citation>
    <scope>NUCLEOTIDE SEQUENCE [LARGE SCALE GENOMIC DNA]</scope>
    <source>
        <strain evidence="12">CCUG 49018</strain>
    </source>
</reference>
<dbReference type="EC" id="2.7.13.3" evidence="2"/>
<gene>
    <name evidence="11" type="ORF">ACFQ34_08980</name>
</gene>
<dbReference type="Pfam" id="PF02518">
    <property type="entry name" value="HATPase_c"/>
    <property type="match status" value="1"/>
</dbReference>
<dbReference type="InterPro" id="IPR029016">
    <property type="entry name" value="GAF-like_dom_sf"/>
</dbReference>
<comment type="catalytic activity">
    <reaction evidence="1">
        <text>ATP + protein L-histidine = ADP + protein N-phospho-L-histidine.</text>
        <dbReference type="EC" id="2.7.13.3"/>
    </reaction>
</comment>
<dbReference type="SMART" id="SM00387">
    <property type="entry name" value="HATPase_c"/>
    <property type="match status" value="1"/>
</dbReference>
<keyword evidence="9" id="KW-0812">Transmembrane</keyword>
<evidence type="ECO:0000256" key="8">
    <source>
        <dbReference type="ARBA" id="ARBA00023012"/>
    </source>
</evidence>
<evidence type="ECO:0000256" key="2">
    <source>
        <dbReference type="ARBA" id="ARBA00012438"/>
    </source>
</evidence>
<protein>
    <recommendedName>
        <fullName evidence="2">histidine kinase</fullName>
        <ecNumber evidence="2">2.7.13.3</ecNumber>
    </recommendedName>
</protein>
<evidence type="ECO:0000256" key="6">
    <source>
        <dbReference type="ARBA" id="ARBA00022777"/>
    </source>
</evidence>
<feature type="domain" description="Histidine kinase" evidence="10">
    <location>
        <begin position="454"/>
        <end position="539"/>
    </location>
</feature>